<proteinExistence type="inferred from homology"/>
<dbReference type="InterPro" id="IPR051447">
    <property type="entry name" value="Lipoprotein-release_system"/>
</dbReference>
<feature type="transmembrane region" description="Helical" evidence="7">
    <location>
        <begin position="380"/>
        <end position="399"/>
    </location>
</feature>
<dbReference type="Pfam" id="PF12704">
    <property type="entry name" value="MacB_PCD"/>
    <property type="match status" value="1"/>
</dbReference>
<keyword evidence="3" id="KW-1003">Cell membrane</keyword>
<dbReference type="InterPro" id="IPR003838">
    <property type="entry name" value="ABC3_permease_C"/>
</dbReference>
<evidence type="ECO:0000256" key="5">
    <source>
        <dbReference type="ARBA" id="ARBA00022989"/>
    </source>
</evidence>
<dbReference type="EMBL" id="SRMF01000002">
    <property type="protein sequence ID" value="TGG94089.1"/>
    <property type="molecule type" value="Genomic_DNA"/>
</dbReference>
<dbReference type="OrthoDB" id="9770036at2"/>
<sequence length="414" mass="45988">MLLLRLAWRNVLRNRRRTILTLLSMVGGYVIVTLVLSVNYGSYDQMLEQYTRDSIGHVQVTADQYLDRPRLQRTVPVDESLRGQLSQAQGVRMLTPRLESGALAYGEERSLPVEVRGVEPDQEDRLSRLSNRLSAGRYLSAERDGHGQHEALIGARVARQLDLEPGADLVLIAQGADGSLANELYTVVGILGDTEAVESRWVVLPLAAAQDFYVLPDQAHRWIILGDDFQRAERLAAAVRSSLAGDANWADNALQVSPWQVVAREFYETMQADQQGGMIASYILIFLVCIGVLNTILMSVMERTGEFGVLKAIGTPPHRLFGMIVLETLVLATLACGLGFLLAWPINLWLTLVGIPMSEPIEVSGLYFSHFRGRMSWDMFAIPTALVWFTALLVALYPATRAARLTPLDAMRRL</sequence>
<keyword evidence="5 7" id="KW-1133">Transmembrane helix</keyword>
<evidence type="ECO:0000313" key="10">
    <source>
        <dbReference type="EMBL" id="TGG94089.1"/>
    </source>
</evidence>
<dbReference type="AlphaFoldDB" id="A0A4Z0WA49"/>
<feature type="transmembrane region" description="Helical" evidence="7">
    <location>
        <begin position="20"/>
        <end position="40"/>
    </location>
</feature>
<evidence type="ECO:0000313" key="11">
    <source>
        <dbReference type="Proteomes" id="UP000297475"/>
    </source>
</evidence>
<dbReference type="PANTHER" id="PTHR30489">
    <property type="entry name" value="LIPOPROTEIN-RELEASING SYSTEM TRANSMEMBRANE PROTEIN LOLE"/>
    <property type="match status" value="1"/>
</dbReference>
<keyword evidence="11" id="KW-1185">Reference proteome</keyword>
<dbReference type="Pfam" id="PF02687">
    <property type="entry name" value="FtsX"/>
    <property type="match status" value="1"/>
</dbReference>
<dbReference type="PANTHER" id="PTHR30489:SF0">
    <property type="entry name" value="LIPOPROTEIN-RELEASING SYSTEM TRANSMEMBRANE PROTEIN LOLE"/>
    <property type="match status" value="1"/>
</dbReference>
<reference evidence="10 11" key="1">
    <citation type="submission" date="2019-04" db="EMBL/GenBank/DDBJ databases">
        <title>Natronospirillum operosus gen. nov., sp. nov., a haloalkaliphilic satellite isolated from decaying biomass of laboratory culture of cyanobacterium Geitlerinema sp. and proposal of Natronospirillaceae fam. nov. and Saccharospirillaceae fam. nov.</title>
        <authorList>
            <person name="Kevbrin V."/>
            <person name="Boltyanskaya Y."/>
            <person name="Koziaeva V."/>
            <person name="Grouzdev D.S."/>
            <person name="Park M."/>
            <person name="Cho J."/>
        </authorList>
    </citation>
    <scope>NUCLEOTIDE SEQUENCE [LARGE SCALE GENOMIC DNA]</scope>
    <source>
        <strain evidence="10 11">G-116</strain>
    </source>
</reference>
<keyword evidence="4 7" id="KW-0812">Transmembrane</keyword>
<feature type="transmembrane region" description="Helical" evidence="7">
    <location>
        <begin position="279"/>
        <end position="300"/>
    </location>
</feature>
<protein>
    <submittedName>
        <fullName evidence="10">ABC transporter permease</fullName>
    </submittedName>
</protein>
<feature type="domain" description="MacB-like periplasmic core" evidence="9">
    <location>
        <begin position="18"/>
        <end position="240"/>
    </location>
</feature>
<comment type="caution">
    <text evidence="10">The sequence shown here is derived from an EMBL/GenBank/DDBJ whole genome shotgun (WGS) entry which is preliminary data.</text>
</comment>
<dbReference type="RefSeq" id="WP_135482658.1">
    <property type="nucleotide sequence ID" value="NZ_SRMF01000002.1"/>
</dbReference>
<dbReference type="GO" id="GO:0098797">
    <property type="term" value="C:plasma membrane protein complex"/>
    <property type="evidence" value="ECO:0007669"/>
    <property type="project" value="TreeGrafter"/>
</dbReference>
<evidence type="ECO:0000256" key="3">
    <source>
        <dbReference type="ARBA" id="ARBA00022475"/>
    </source>
</evidence>
<feature type="transmembrane region" description="Helical" evidence="7">
    <location>
        <begin position="320"/>
        <end position="342"/>
    </location>
</feature>
<name>A0A4Z0WA49_9GAMM</name>
<dbReference type="GO" id="GO:0044874">
    <property type="term" value="P:lipoprotein localization to outer membrane"/>
    <property type="evidence" value="ECO:0007669"/>
    <property type="project" value="TreeGrafter"/>
</dbReference>
<keyword evidence="6 7" id="KW-0472">Membrane</keyword>
<accession>A0A4Z0WA49</accession>
<evidence type="ECO:0000256" key="6">
    <source>
        <dbReference type="ARBA" id="ARBA00023136"/>
    </source>
</evidence>
<evidence type="ECO:0000259" key="8">
    <source>
        <dbReference type="Pfam" id="PF02687"/>
    </source>
</evidence>
<comment type="subcellular location">
    <subcellularLocation>
        <location evidence="1">Cell membrane</location>
        <topology evidence="1">Multi-pass membrane protein</topology>
    </subcellularLocation>
</comment>
<dbReference type="Proteomes" id="UP000297475">
    <property type="component" value="Unassembled WGS sequence"/>
</dbReference>
<evidence type="ECO:0000256" key="2">
    <source>
        <dbReference type="ARBA" id="ARBA00005236"/>
    </source>
</evidence>
<dbReference type="InterPro" id="IPR025857">
    <property type="entry name" value="MacB_PCD"/>
</dbReference>
<evidence type="ECO:0000256" key="4">
    <source>
        <dbReference type="ARBA" id="ARBA00022692"/>
    </source>
</evidence>
<evidence type="ECO:0000256" key="1">
    <source>
        <dbReference type="ARBA" id="ARBA00004651"/>
    </source>
</evidence>
<gene>
    <name evidence="10" type="ORF">E4656_07890</name>
</gene>
<evidence type="ECO:0000259" key="9">
    <source>
        <dbReference type="Pfam" id="PF12704"/>
    </source>
</evidence>
<comment type="similarity">
    <text evidence="2">Belongs to the ABC-4 integral membrane protein family. LolC/E subfamily.</text>
</comment>
<feature type="domain" description="ABC3 transporter permease C-terminal" evidence="8">
    <location>
        <begin position="278"/>
        <end position="407"/>
    </location>
</feature>
<evidence type="ECO:0000256" key="7">
    <source>
        <dbReference type="SAM" id="Phobius"/>
    </source>
</evidence>
<organism evidence="10 11">
    <name type="scientific">Natronospirillum operosum</name>
    <dbReference type="NCBI Taxonomy" id="2759953"/>
    <lineage>
        <taxon>Bacteria</taxon>
        <taxon>Pseudomonadati</taxon>
        <taxon>Pseudomonadota</taxon>
        <taxon>Gammaproteobacteria</taxon>
        <taxon>Oceanospirillales</taxon>
        <taxon>Natronospirillaceae</taxon>
        <taxon>Natronospirillum</taxon>
    </lineage>
</organism>